<evidence type="ECO:0000259" key="6">
    <source>
        <dbReference type="Pfam" id="PF00294"/>
    </source>
</evidence>
<feature type="domain" description="Carbohydrate kinase PfkB" evidence="6">
    <location>
        <begin position="73"/>
        <end position="193"/>
    </location>
</feature>
<dbReference type="GO" id="GO:0009570">
    <property type="term" value="C:chloroplast stroma"/>
    <property type="evidence" value="ECO:0007669"/>
    <property type="project" value="TreeGrafter"/>
</dbReference>
<keyword evidence="3" id="KW-0547">Nucleotide-binding</keyword>
<dbReference type="InterPro" id="IPR050306">
    <property type="entry name" value="PfkB_Carbo_kinase"/>
</dbReference>
<comment type="similarity">
    <text evidence="1">Belongs to the carbohydrate kinase PfkB family.</text>
</comment>
<sequence length="406" mass="44424">MALHSTALCFNGVSSNHPTSLSHQFSGSSTFRRCGVKISAFSSPITTSPSRFQLRGKAFPSDDGVSRTNESSLVVCFGEMLIDFVPTTSGLSLADAPAFKKAPGGAPANVAVGIARLGGSSAFIGKVGEDEFGYMLADILKENNVNNEGMRFDPGARTALAFVTLRNDGEREFMFYRNPSADMLLQETELDYDLIRKISEEEISFLTQGEDPYDDAVVRKLFHPNLTLLLVTEGPDGCRYYTKWDETPSAPWSKKQLYLWLDLYQDKVTVDIQRREEMGGWRFSWVNTSTKEEAGGTVFENIKTHLSWIGSLQLHLNAIKLSQEFSGRVKGLKVDAVDTTGAGDAFVAGILSQLAADVSLLQEENRLKEALRFANACGALTVQERGAIPALPTREAVLNALLKTVA</sequence>
<accession>A0A4S4EEQ8</accession>
<evidence type="ECO:0000256" key="4">
    <source>
        <dbReference type="ARBA" id="ARBA00022777"/>
    </source>
</evidence>
<dbReference type="PANTHER" id="PTHR43085">
    <property type="entry name" value="HEXOKINASE FAMILY MEMBER"/>
    <property type="match status" value="1"/>
</dbReference>
<dbReference type="EMBL" id="SDRB02005055">
    <property type="protein sequence ID" value="THG14869.1"/>
    <property type="molecule type" value="Genomic_DNA"/>
</dbReference>
<keyword evidence="2" id="KW-0808">Transferase</keyword>
<comment type="caution">
    <text evidence="7">The sequence shown here is derived from an EMBL/GenBank/DDBJ whole genome shotgun (WGS) entry which is preliminary data.</text>
</comment>
<dbReference type="GO" id="GO:0005524">
    <property type="term" value="F:ATP binding"/>
    <property type="evidence" value="ECO:0007669"/>
    <property type="project" value="UniProtKB-KW"/>
</dbReference>
<dbReference type="AlphaFoldDB" id="A0A4S4EEQ8"/>
<dbReference type="Gene3D" id="3.40.1190.20">
    <property type="match status" value="2"/>
</dbReference>
<dbReference type="STRING" id="542762.A0A4S4EEQ8"/>
<gene>
    <name evidence="7" type="ORF">TEA_016906</name>
</gene>
<dbReference type="InterPro" id="IPR002173">
    <property type="entry name" value="Carboh/pur_kinase_PfkB_CS"/>
</dbReference>
<dbReference type="GO" id="GO:0005829">
    <property type="term" value="C:cytosol"/>
    <property type="evidence" value="ECO:0007669"/>
    <property type="project" value="TreeGrafter"/>
</dbReference>
<dbReference type="PROSITE" id="PS00584">
    <property type="entry name" value="PFKB_KINASES_2"/>
    <property type="match status" value="1"/>
</dbReference>
<dbReference type="GO" id="GO:0006000">
    <property type="term" value="P:fructose metabolic process"/>
    <property type="evidence" value="ECO:0007669"/>
    <property type="project" value="TreeGrafter"/>
</dbReference>
<dbReference type="CDD" id="cd01167">
    <property type="entry name" value="bac_FRK"/>
    <property type="match status" value="1"/>
</dbReference>
<dbReference type="PANTHER" id="PTHR43085:SF1">
    <property type="entry name" value="PSEUDOURIDINE KINASE-RELATED"/>
    <property type="match status" value="1"/>
</dbReference>
<evidence type="ECO:0000256" key="1">
    <source>
        <dbReference type="ARBA" id="ARBA00010688"/>
    </source>
</evidence>
<organism evidence="7 8">
    <name type="scientific">Camellia sinensis var. sinensis</name>
    <name type="common">China tea</name>
    <dbReference type="NCBI Taxonomy" id="542762"/>
    <lineage>
        <taxon>Eukaryota</taxon>
        <taxon>Viridiplantae</taxon>
        <taxon>Streptophyta</taxon>
        <taxon>Embryophyta</taxon>
        <taxon>Tracheophyta</taxon>
        <taxon>Spermatophyta</taxon>
        <taxon>Magnoliopsida</taxon>
        <taxon>eudicotyledons</taxon>
        <taxon>Gunneridae</taxon>
        <taxon>Pentapetalae</taxon>
        <taxon>asterids</taxon>
        <taxon>Ericales</taxon>
        <taxon>Theaceae</taxon>
        <taxon>Camellia</taxon>
    </lineage>
</organism>
<dbReference type="InterPro" id="IPR011611">
    <property type="entry name" value="PfkB_dom"/>
</dbReference>
<proteinExistence type="inferred from homology"/>
<evidence type="ECO:0000313" key="7">
    <source>
        <dbReference type="EMBL" id="THG14869.1"/>
    </source>
</evidence>
<dbReference type="GO" id="GO:0008865">
    <property type="term" value="F:fructokinase activity"/>
    <property type="evidence" value="ECO:0007669"/>
    <property type="project" value="TreeGrafter"/>
</dbReference>
<keyword evidence="4" id="KW-0418">Kinase</keyword>
<evidence type="ECO:0000256" key="3">
    <source>
        <dbReference type="ARBA" id="ARBA00022741"/>
    </source>
</evidence>
<keyword evidence="5" id="KW-0067">ATP-binding</keyword>
<name>A0A4S4EEQ8_CAMSN</name>
<dbReference type="Pfam" id="PF00294">
    <property type="entry name" value="PfkB"/>
    <property type="match status" value="2"/>
</dbReference>
<keyword evidence="8" id="KW-1185">Reference proteome</keyword>
<reference evidence="7 8" key="1">
    <citation type="journal article" date="2018" name="Proc. Natl. Acad. Sci. U.S.A.">
        <title>Draft genome sequence of Camellia sinensis var. sinensis provides insights into the evolution of the tea genome and tea quality.</title>
        <authorList>
            <person name="Wei C."/>
            <person name="Yang H."/>
            <person name="Wang S."/>
            <person name="Zhao J."/>
            <person name="Liu C."/>
            <person name="Gao L."/>
            <person name="Xia E."/>
            <person name="Lu Y."/>
            <person name="Tai Y."/>
            <person name="She G."/>
            <person name="Sun J."/>
            <person name="Cao H."/>
            <person name="Tong W."/>
            <person name="Gao Q."/>
            <person name="Li Y."/>
            <person name="Deng W."/>
            <person name="Jiang X."/>
            <person name="Wang W."/>
            <person name="Chen Q."/>
            <person name="Zhang S."/>
            <person name="Li H."/>
            <person name="Wu J."/>
            <person name="Wang P."/>
            <person name="Li P."/>
            <person name="Shi C."/>
            <person name="Zheng F."/>
            <person name="Jian J."/>
            <person name="Huang B."/>
            <person name="Shan D."/>
            <person name="Shi M."/>
            <person name="Fang C."/>
            <person name="Yue Y."/>
            <person name="Li F."/>
            <person name="Li D."/>
            <person name="Wei S."/>
            <person name="Han B."/>
            <person name="Jiang C."/>
            <person name="Yin Y."/>
            <person name="Xia T."/>
            <person name="Zhang Z."/>
            <person name="Bennetzen J.L."/>
            <person name="Zhao S."/>
            <person name="Wan X."/>
        </authorList>
    </citation>
    <scope>NUCLEOTIDE SEQUENCE [LARGE SCALE GENOMIC DNA]</scope>
    <source>
        <strain evidence="8">cv. Shuchazao</strain>
        <tissue evidence="7">Leaf</tissue>
    </source>
</reference>
<protein>
    <recommendedName>
        <fullName evidence="6">Carbohydrate kinase PfkB domain-containing protein</fullName>
    </recommendedName>
</protein>
<dbReference type="PROSITE" id="PS00583">
    <property type="entry name" value="PFKB_KINASES_1"/>
    <property type="match status" value="1"/>
</dbReference>
<evidence type="ECO:0000313" key="8">
    <source>
        <dbReference type="Proteomes" id="UP000306102"/>
    </source>
</evidence>
<dbReference type="InterPro" id="IPR029056">
    <property type="entry name" value="Ribokinase-like"/>
</dbReference>
<dbReference type="Proteomes" id="UP000306102">
    <property type="component" value="Unassembled WGS sequence"/>
</dbReference>
<evidence type="ECO:0000256" key="5">
    <source>
        <dbReference type="ARBA" id="ARBA00022840"/>
    </source>
</evidence>
<feature type="domain" description="Carbohydrate kinase PfkB" evidence="6">
    <location>
        <begin position="324"/>
        <end position="393"/>
    </location>
</feature>
<dbReference type="SUPFAM" id="SSF53613">
    <property type="entry name" value="Ribokinase-like"/>
    <property type="match status" value="1"/>
</dbReference>
<evidence type="ECO:0000256" key="2">
    <source>
        <dbReference type="ARBA" id="ARBA00022679"/>
    </source>
</evidence>